<dbReference type="GO" id="GO:0008410">
    <property type="term" value="F:CoA-transferase activity"/>
    <property type="evidence" value="ECO:0007669"/>
    <property type="project" value="TreeGrafter"/>
</dbReference>
<dbReference type="Gene3D" id="3.40.50.10540">
    <property type="entry name" value="Crotonobetainyl-coa:carnitine coa-transferase, domain 1"/>
    <property type="match status" value="1"/>
</dbReference>
<gene>
    <name evidence="3" type="ORF">GXW79_18365</name>
</gene>
<dbReference type="InterPro" id="IPR023606">
    <property type="entry name" value="CoA-Trfase_III_dom_1_sf"/>
</dbReference>
<dbReference type="PANTHER" id="PTHR48207">
    <property type="entry name" value="SUCCINATE--HYDROXYMETHYLGLUTARATE COA-TRANSFERASE"/>
    <property type="match status" value="1"/>
</dbReference>
<evidence type="ECO:0000256" key="2">
    <source>
        <dbReference type="SAM" id="MobiDB-lite"/>
    </source>
</evidence>
<sequence length="378" mass="39666">MSPLPLAGITICELGHSVAAPFAAQVLGDLGASVLKVEKPAGDDARRWGPPFWEGESAIFQTLNRNKGSAALDLRDAAQREALRSFIIDECDVVLQNMRPGQVEELGIDGATLVAAKPGLIYCNLGAFGGVGPLADRPGYDPLMQAFSGLMSVTGEEGRPPVRVGVSIVDMGTGLWAVIGILAALHRREATGVGGIVDVSLFETAAAWMSVPAAQYLAGGTLPERKGSGAQGIVPYRAYRTADGDLVVAAGNDSLFGKLCAALGREEWVADPRFRSNPDRVAHEALLYGLIEAEMVRRSNAAWTGIFEAAGLPCAPAQSVAEMLAHPQTEALGLMQSMPESGVQAIGLPLRFDGARPQPRRKPPALGADTAQITKAKP</sequence>
<accession>A0AAF1JYH2</accession>
<dbReference type="Proteomes" id="UP001196068">
    <property type="component" value="Unassembled WGS sequence"/>
</dbReference>
<dbReference type="RefSeq" id="WP_211875913.1">
    <property type="nucleotide sequence ID" value="NZ_JAAEDH010000025.1"/>
</dbReference>
<feature type="region of interest" description="Disordered" evidence="2">
    <location>
        <begin position="352"/>
        <end position="378"/>
    </location>
</feature>
<reference evidence="3" key="2">
    <citation type="journal article" date="2021" name="Syst. Appl. Microbiol.">
        <title>Roseomonas hellenica sp. nov., isolated from roots of wild-growing Alkanna tinctoria.</title>
        <authorList>
            <person name="Rat A."/>
            <person name="Naranjo H.D."/>
            <person name="Lebbe L."/>
            <person name="Cnockaert M."/>
            <person name="Krigas N."/>
            <person name="Grigoriadou K."/>
            <person name="Maloupa E."/>
            <person name="Willems A."/>
        </authorList>
    </citation>
    <scope>NUCLEOTIDE SEQUENCE</scope>
    <source>
        <strain evidence="3">LMG 28251</strain>
    </source>
</reference>
<comment type="caution">
    <text evidence="3">The sequence shown here is derived from an EMBL/GenBank/DDBJ whole genome shotgun (WGS) entry which is preliminary data.</text>
</comment>
<name>A0AAF1JYH2_9PROT</name>
<dbReference type="AlphaFoldDB" id="A0AAF1JYH2"/>
<dbReference type="InterPro" id="IPR050483">
    <property type="entry name" value="CoA-transferase_III_domain"/>
</dbReference>
<keyword evidence="4" id="KW-1185">Reference proteome</keyword>
<reference evidence="3" key="1">
    <citation type="submission" date="2020-01" db="EMBL/GenBank/DDBJ databases">
        <authorList>
            <person name="Rat A."/>
        </authorList>
    </citation>
    <scope>NUCLEOTIDE SEQUENCE</scope>
    <source>
        <strain evidence="3">LMG 28251</strain>
    </source>
</reference>
<keyword evidence="1 3" id="KW-0808">Transferase</keyword>
<proteinExistence type="predicted"/>
<evidence type="ECO:0000313" key="3">
    <source>
        <dbReference type="EMBL" id="MBR0657047.1"/>
    </source>
</evidence>
<evidence type="ECO:0000256" key="1">
    <source>
        <dbReference type="ARBA" id="ARBA00022679"/>
    </source>
</evidence>
<dbReference type="InterPro" id="IPR044855">
    <property type="entry name" value="CoA-Trfase_III_dom3_sf"/>
</dbReference>
<dbReference type="Pfam" id="PF02515">
    <property type="entry name" value="CoA_transf_3"/>
    <property type="match status" value="1"/>
</dbReference>
<dbReference type="EMBL" id="JAAEDH010000025">
    <property type="protein sequence ID" value="MBR0657047.1"/>
    <property type="molecule type" value="Genomic_DNA"/>
</dbReference>
<dbReference type="InterPro" id="IPR003673">
    <property type="entry name" value="CoA-Trfase_fam_III"/>
</dbReference>
<organism evidence="3 4">
    <name type="scientific">Plastoroseomonas arctica</name>
    <dbReference type="NCBI Taxonomy" id="1509237"/>
    <lineage>
        <taxon>Bacteria</taxon>
        <taxon>Pseudomonadati</taxon>
        <taxon>Pseudomonadota</taxon>
        <taxon>Alphaproteobacteria</taxon>
        <taxon>Acetobacterales</taxon>
        <taxon>Acetobacteraceae</taxon>
        <taxon>Plastoroseomonas</taxon>
    </lineage>
</organism>
<dbReference type="PANTHER" id="PTHR48207:SF3">
    <property type="entry name" value="SUCCINATE--HYDROXYMETHYLGLUTARATE COA-TRANSFERASE"/>
    <property type="match status" value="1"/>
</dbReference>
<dbReference type="Gene3D" id="3.30.1540.10">
    <property type="entry name" value="formyl-coa transferase, domain 3"/>
    <property type="match status" value="1"/>
</dbReference>
<protein>
    <submittedName>
        <fullName evidence="3">CoA transferase</fullName>
    </submittedName>
</protein>
<dbReference type="SUPFAM" id="SSF89796">
    <property type="entry name" value="CoA-transferase family III (CaiB/BaiF)"/>
    <property type="match status" value="1"/>
</dbReference>
<evidence type="ECO:0000313" key="4">
    <source>
        <dbReference type="Proteomes" id="UP001196068"/>
    </source>
</evidence>